<dbReference type="RefSeq" id="WP_115689156.1">
    <property type="nucleotide sequence ID" value="NZ_CP031417.1"/>
</dbReference>
<dbReference type="EMBL" id="CP031417">
    <property type="protein sequence ID" value="AXK79964.1"/>
    <property type="molecule type" value="Genomic_DNA"/>
</dbReference>
<evidence type="ECO:0000313" key="2">
    <source>
        <dbReference type="Proteomes" id="UP000254889"/>
    </source>
</evidence>
<organism evidence="1 2">
    <name type="scientific">Pseudolabrys taiwanensis</name>
    <dbReference type="NCBI Taxonomy" id="331696"/>
    <lineage>
        <taxon>Bacteria</taxon>
        <taxon>Pseudomonadati</taxon>
        <taxon>Pseudomonadota</taxon>
        <taxon>Alphaproteobacteria</taxon>
        <taxon>Hyphomicrobiales</taxon>
        <taxon>Xanthobacteraceae</taxon>
        <taxon>Pseudolabrys</taxon>
    </lineage>
</organism>
<dbReference type="KEGG" id="ptaw:DW352_05190"/>
<protein>
    <submittedName>
        <fullName evidence="1">Uncharacterized protein</fullName>
    </submittedName>
</protein>
<proteinExistence type="predicted"/>
<dbReference type="AlphaFoldDB" id="A0A345ZSR7"/>
<evidence type="ECO:0000313" key="1">
    <source>
        <dbReference type="EMBL" id="AXK79964.1"/>
    </source>
</evidence>
<reference evidence="1 2" key="1">
    <citation type="submission" date="2018-07" db="EMBL/GenBank/DDBJ databases">
        <authorList>
            <person name="Quirk P.G."/>
            <person name="Krulwich T.A."/>
        </authorList>
    </citation>
    <scope>NUCLEOTIDE SEQUENCE [LARGE SCALE GENOMIC DNA]</scope>
    <source>
        <strain evidence="1 2">CC-BB4</strain>
    </source>
</reference>
<name>A0A345ZSR7_9HYPH</name>
<accession>A0A345ZSR7</accession>
<gene>
    <name evidence="1" type="ORF">DW352_05190</name>
</gene>
<dbReference type="Proteomes" id="UP000254889">
    <property type="component" value="Chromosome"/>
</dbReference>
<sequence length="119" mass="12475">MSGELIELTGARAPKKPAIAESSARDLNDPRYWIEPTLAPSFVSNLRPYVTRARGLATVMFAAIEQGLPYDSDSAAPQAIVQVKICVPEGLLQDVAIGLATAAGAGLVDGEEVEDGDHA</sequence>
<keyword evidence="2" id="KW-1185">Reference proteome</keyword>